<dbReference type="SUPFAM" id="SSF52279">
    <property type="entry name" value="Beta-D-glucan exohydrolase, C-terminal domain"/>
    <property type="match status" value="1"/>
</dbReference>
<name>A0AAD3TSQ6_9TREE</name>
<evidence type="ECO:0000256" key="2">
    <source>
        <dbReference type="ARBA" id="ARBA00005336"/>
    </source>
</evidence>
<proteinExistence type="inferred from homology"/>
<evidence type="ECO:0000256" key="1">
    <source>
        <dbReference type="ARBA" id="ARBA00000448"/>
    </source>
</evidence>
<keyword evidence="10" id="KW-1185">Reference proteome</keyword>
<dbReference type="EMBL" id="BTCM01000002">
    <property type="protein sequence ID" value="GMK56160.1"/>
    <property type="molecule type" value="Genomic_DNA"/>
</dbReference>
<dbReference type="PRINTS" id="PR00133">
    <property type="entry name" value="GLHYDRLASE3"/>
</dbReference>
<comment type="caution">
    <text evidence="9">The sequence shown here is derived from an EMBL/GenBank/DDBJ whole genome shotgun (WGS) entry which is preliminary data.</text>
</comment>
<dbReference type="Gene3D" id="2.60.40.10">
    <property type="entry name" value="Immunoglobulins"/>
    <property type="match status" value="1"/>
</dbReference>
<dbReference type="InterPro" id="IPR011658">
    <property type="entry name" value="PA14_dom"/>
</dbReference>
<keyword evidence="6 7" id="KW-0326">Glycosidase</keyword>
<dbReference type="InterPro" id="IPR036962">
    <property type="entry name" value="Glyco_hydro_3_N_sf"/>
</dbReference>
<dbReference type="GO" id="GO:0008422">
    <property type="term" value="F:beta-glucosidase activity"/>
    <property type="evidence" value="ECO:0007669"/>
    <property type="project" value="UniProtKB-EC"/>
</dbReference>
<evidence type="ECO:0000256" key="4">
    <source>
        <dbReference type="ARBA" id="ARBA00022801"/>
    </source>
</evidence>
<evidence type="ECO:0000256" key="5">
    <source>
        <dbReference type="ARBA" id="ARBA00023277"/>
    </source>
</evidence>
<dbReference type="InterPro" id="IPR036881">
    <property type="entry name" value="Glyco_hydro_3_C_sf"/>
</dbReference>
<reference evidence="9" key="2">
    <citation type="submission" date="2023-06" db="EMBL/GenBank/DDBJ databases">
        <authorList>
            <person name="Kobayashi Y."/>
            <person name="Kayamori A."/>
            <person name="Aoki K."/>
            <person name="Shiwa Y."/>
            <person name="Fujita N."/>
            <person name="Sugita T."/>
            <person name="Iwasaki W."/>
            <person name="Tanaka N."/>
            <person name="Takashima M."/>
        </authorList>
    </citation>
    <scope>NUCLEOTIDE SEQUENCE</scope>
    <source>
        <strain evidence="9">HIS016</strain>
    </source>
</reference>
<feature type="domain" description="PA14" evidence="8">
    <location>
        <begin position="402"/>
        <end position="555"/>
    </location>
</feature>
<dbReference type="InterPro" id="IPR050288">
    <property type="entry name" value="Cellulose_deg_GH3"/>
</dbReference>
<dbReference type="PROSITE" id="PS51820">
    <property type="entry name" value="PA14"/>
    <property type="match status" value="1"/>
</dbReference>
<dbReference type="InterPro" id="IPR037524">
    <property type="entry name" value="PA14/GLEYA"/>
</dbReference>
<dbReference type="Gene3D" id="3.20.20.300">
    <property type="entry name" value="Glycoside hydrolase, family 3, N-terminal domain"/>
    <property type="match status" value="1"/>
</dbReference>
<sequence>MDFLHADIRSLVDQLSVDEKVLLLSGKDYWRTHPIPRLGIPSIKMTDGPNGARGERFFKMIPATVLPNATAIAASFSPAIAREAGNLLAEETKARGASVLLGPTVNMARNPLGGRTFESFSEDPTLSGRMAAQYIRGLQENGVSATIKHFLGNDQEHDRMGADCVIQPRPLREIYLRPFQLAQAYSQPLTYMTSYNKVNGTHVSENKALLDVLRKEWGFSGLVVSDWFGTYSVTEAINAGLDLEMPGPPRWRQKALIRQSVNAHKTSWEVVDERLVTLLTWVQTLARMSPEIVFNEAPERTRWEHKDTDAELVRRIGTEGIVLLKNDSVLPIRRGSVAVIGPNAKADVVTGGGSARLRPAWVVTPWEGLEQYKPEQVSLTYTLGCKGAKFLPVFGPEFTATDGKPGFDLLHFAIVDGKQALEPTVVDRWGNSDLILYDFYHPDLGNDYFTEIRATFVAPLTGAWEFEASVTGQGWLFIDDTMVLDISKEQKRTSSFFGNGTEGTIVQIQVEKGKTYRFTFLHDSRAPPKPPGASSTPLEIVGMKLGSFQAIQAEEEMAKAVRIASEAETSVLVVGLNQDWESESYDRPTLDLPLRTNELITKVAAVSKKTVVVIQAGSAVSMPWLDKVDAVVYSWYGGNEAGSAIAQIVYGDVNPSGRLPLSLPRREIDIAARLNSRSTRTRISYDEGIWMGYRHFNARGIAPLFAFGFGLSYTEFEYDQLSVDTTGLAEDWKLHATVRVTNTGATAGSHSVHFYLSPPLPTATSLEHPEFTLQAFDKTRILAPGASETITVEMDKYAISHWDEMSESWRVEPGQWGVSIGRDASSMCVSTSFDIAAMSWRGL</sequence>
<evidence type="ECO:0000259" key="8">
    <source>
        <dbReference type="PROSITE" id="PS51820"/>
    </source>
</evidence>
<dbReference type="SMART" id="SM01217">
    <property type="entry name" value="Fn3_like"/>
    <property type="match status" value="1"/>
</dbReference>
<dbReference type="InterPro" id="IPR013783">
    <property type="entry name" value="Ig-like_fold"/>
</dbReference>
<dbReference type="InterPro" id="IPR002772">
    <property type="entry name" value="Glyco_hydro_3_C"/>
</dbReference>
<organism evidence="9 10">
    <name type="scientific">Cutaneotrichosporon spelunceum</name>
    <dbReference type="NCBI Taxonomy" id="1672016"/>
    <lineage>
        <taxon>Eukaryota</taxon>
        <taxon>Fungi</taxon>
        <taxon>Dikarya</taxon>
        <taxon>Basidiomycota</taxon>
        <taxon>Agaricomycotina</taxon>
        <taxon>Tremellomycetes</taxon>
        <taxon>Trichosporonales</taxon>
        <taxon>Trichosporonaceae</taxon>
        <taxon>Cutaneotrichosporon</taxon>
    </lineage>
</organism>
<dbReference type="Pfam" id="PF14310">
    <property type="entry name" value="Fn3-like"/>
    <property type="match status" value="1"/>
</dbReference>
<dbReference type="Gene3D" id="2.60.120.260">
    <property type="entry name" value="Galactose-binding domain-like"/>
    <property type="match status" value="1"/>
</dbReference>
<dbReference type="Proteomes" id="UP001222932">
    <property type="component" value="Unassembled WGS sequence"/>
</dbReference>
<dbReference type="PANTHER" id="PTHR42715:SF10">
    <property type="entry name" value="BETA-GLUCOSIDASE"/>
    <property type="match status" value="1"/>
</dbReference>
<evidence type="ECO:0000256" key="6">
    <source>
        <dbReference type="ARBA" id="ARBA00023295"/>
    </source>
</evidence>
<accession>A0AAD3TSQ6</accession>
<dbReference type="Pfam" id="PF07691">
    <property type="entry name" value="PA14"/>
    <property type="match status" value="1"/>
</dbReference>
<reference evidence="9" key="1">
    <citation type="journal article" date="2023" name="BMC Genomics">
        <title>Chromosome-level genome assemblies of Cutaneotrichosporon spp. (Trichosporonales, Basidiomycota) reveal imbalanced evolution between nucleotide sequences and chromosome synteny.</title>
        <authorList>
            <person name="Kobayashi Y."/>
            <person name="Kayamori A."/>
            <person name="Aoki K."/>
            <person name="Shiwa Y."/>
            <person name="Matsutani M."/>
            <person name="Fujita N."/>
            <person name="Sugita T."/>
            <person name="Iwasaki W."/>
            <person name="Tanaka N."/>
            <person name="Takashima M."/>
        </authorList>
    </citation>
    <scope>NUCLEOTIDE SEQUENCE</scope>
    <source>
        <strain evidence="9">HIS016</strain>
    </source>
</reference>
<dbReference type="SUPFAM" id="SSF51445">
    <property type="entry name" value="(Trans)glycosidases"/>
    <property type="match status" value="1"/>
</dbReference>
<dbReference type="PROSITE" id="PS00775">
    <property type="entry name" value="GLYCOSYL_HYDROL_F3"/>
    <property type="match status" value="1"/>
</dbReference>
<evidence type="ECO:0000256" key="3">
    <source>
        <dbReference type="ARBA" id="ARBA00012744"/>
    </source>
</evidence>
<comment type="similarity">
    <text evidence="2 7">Belongs to the glycosyl hydrolase 3 family.</text>
</comment>
<dbReference type="AlphaFoldDB" id="A0AAD3TSQ6"/>
<evidence type="ECO:0000313" key="10">
    <source>
        <dbReference type="Proteomes" id="UP001222932"/>
    </source>
</evidence>
<gene>
    <name evidence="9" type="primary">bglI</name>
    <name evidence="9" type="ORF">CspeluHIS016_0212160</name>
</gene>
<dbReference type="Pfam" id="PF00933">
    <property type="entry name" value="Glyco_hydro_3"/>
    <property type="match status" value="1"/>
</dbReference>
<dbReference type="GO" id="GO:0009251">
    <property type="term" value="P:glucan catabolic process"/>
    <property type="evidence" value="ECO:0007669"/>
    <property type="project" value="TreeGrafter"/>
</dbReference>
<dbReference type="Pfam" id="PF01915">
    <property type="entry name" value="Glyco_hydro_3_C"/>
    <property type="match status" value="1"/>
</dbReference>
<dbReference type="PANTHER" id="PTHR42715">
    <property type="entry name" value="BETA-GLUCOSIDASE"/>
    <property type="match status" value="1"/>
</dbReference>
<evidence type="ECO:0000313" key="9">
    <source>
        <dbReference type="EMBL" id="GMK56160.1"/>
    </source>
</evidence>
<keyword evidence="5 7" id="KW-0119">Carbohydrate metabolism</keyword>
<protein>
    <recommendedName>
        <fullName evidence="3 7">beta-glucosidase</fullName>
        <ecNumber evidence="3 7">3.2.1.21</ecNumber>
    </recommendedName>
</protein>
<dbReference type="Gene3D" id="3.40.50.1700">
    <property type="entry name" value="Glycoside hydrolase family 3 C-terminal domain"/>
    <property type="match status" value="1"/>
</dbReference>
<comment type="pathway">
    <text evidence="7">Glycan metabolism; cellulose degradation.</text>
</comment>
<keyword evidence="4 7" id="KW-0378">Hydrolase</keyword>
<dbReference type="InterPro" id="IPR017853">
    <property type="entry name" value="GH"/>
</dbReference>
<keyword evidence="7" id="KW-0624">Polysaccharide degradation</keyword>
<comment type="catalytic activity">
    <reaction evidence="1 7">
        <text>Hydrolysis of terminal, non-reducing beta-D-glucosyl residues with release of beta-D-glucose.</text>
        <dbReference type="EC" id="3.2.1.21"/>
    </reaction>
</comment>
<dbReference type="InterPro" id="IPR019800">
    <property type="entry name" value="Glyco_hydro_3_AS"/>
</dbReference>
<evidence type="ECO:0000256" key="7">
    <source>
        <dbReference type="RuleBase" id="RU361161"/>
    </source>
</evidence>
<dbReference type="EC" id="3.2.1.21" evidence="3 7"/>
<dbReference type="InterPro" id="IPR001764">
    <property type="entry name" value="Glyco_hydro_3_N"/>
</dbReference>
<dbReference type="InterPro" id="IPR026891">
    <property type="entry name" value="Fn3-like"/>
</dbReference>